<protein>
    <submittedName>
        <fullName evidence="8">OmpA family protein</fullName>
    </submittedName>
</protein>
<dbReference type="SUPFAM" id="SSF103647">
    <property type="entry name" value="TSP type-3 repeat"/>
    <property type="match status" value="1"/>
</dbReference>
<feature type="signal peptide" evidence="6">
    <location>
        <begin position="1"/>
        <end position="20"/>
    </location>
</feature>
<dbReference type="Proteomes" id="UP000320643">
    <property type="component" value="Unassembled WGS sequence"/>
</dbReference>
<accession>A0A552V5R5</accession>
<dbReference type="InterPro" id="IPR028974">
    <property type="entry name" value="TSP_type-3_rpt"/>
</dbReference>
<dbReference type="InterPro" id="IPR006665">
    <property type="entry name" value="OmpA-like"/>
</dbReference>
<name>A0A552V5R5_9FLAO</name>
<evidence type="ECO:0000313" key="9">
    <source>
        <dbReference type="Proteomes" id="UP000320643"/>
    </source>
</evidence>
<evidence type="ECO:0000259" key="7">
    <source>
        <dbReference type="PROSITE" id="PS51123"/>
    </source>
</evidence>
<dbReference type="RefSeq" id="WP_143372456.1">
    <property type="nucleotide sequence ID" value="NZ_VJVZ01000003.1"/>
</dbReference>
<feature type="chain" id="PRO_5022051050" evidence="6">
    <location>
        <begin position="21"/>
        <end position="421"/>
    </location>
</feature>
<evidence type="ECO:0000256" key="1">
    <source>
        <dbReference type="ARBA" id="ARBA00004442"/>
    </source>
</evidence>
<dbReference type="PRINTS" id="PR01021">
    <property type="entry name" value="OMPADOMAIN"/>
</dbReference>
<keyword evidence="6" id="KW-0732">Signal</keyword>
<dbReference type="InterPro" id="IPR036737">
    <property type="entry name" value="OmpA-like_sf"/>
</dbReference>
<dbReference type="GO" id="GO:0009279">
    <property type="term" value="C:cell outer membrane"/>
    <property type="evidence" value="ECO:0007669"/>
    <property type="project" value="UniProtKB-SubCell"/>
</dbReference>
<evidence type="ECO:0000256" key="4">
    <source>
        <dbReference type="PROSITE-ProRule" id="PRU00473"/>
    </source>
</evidence>
<dbReference type="OrthoDB" id="1522982at2"/>
<evidence type="ECO:0000313" key="8">
    <source>
        <dbReference type="EMBL" id="TRW25792.1"/>
    </source>
</evidence>
<dbReference type="SUPFAM" id="SSF103088">
    <property type="entry name" value="OmpA-like"/>
    <property type="match status" value="1"/>
</dbReference>
<comment type="caution">
    <text evidence="8">The sequence shown here is derived from an EMBL/GenBank/DDBJ whole genome shotgun (WGS) entry which is preliminary data.</text>
</comment>
<keyword evidence="2 4" id="KW-0472">Membrane</keyword>
<dbReference type="PROSITE" id="PS51123">
    <property type="entry name" value="OMPA_2"/>
    <property type="match status" value="1"/>
</dbReference>
<sequence>MKKVVLPLLMLTLTCASVRAQDKEESTTTGANDFKKASIELGFGFAKAANPMTEGYHMSTTNLFDANLGFRYMFNTKFGLKLTGFYDKFEGDDISADFESSAYGGTLEGVVNLGRVMGFESWTKHLNILGHAGGGVTMLKNDDYDLDDDVLGTIVFGLTAQYKIGNFGAIQGDFSMLNNFGHQRTWDGAVYDAKGRQGFDSSLYHATLGLAIYIGQKGQPHADWYVDEKPDAIEEAESRIEELETMMNDTDKDGVPDYLDAEPNSVAGVKVDSKGRSIDLNNNGIPDEMESYVEQKNAEMKQSINADLADLINGGYVNVYFDFNKDQPNAQSVSGINFLIKYLKENPSTSADVIGYADEVGDTEYNKALSSRRAENVKAILVAAGIDAGRLNIVGNGEDTSVSKDSQYARQTVRRVTFILK</sequence>
<dbReference type="Pfam" id="PF00691">
    <property type="entry name" value="OmpA"/>
    <property type="match status" value="1"/>
</dbReference>
<proteinExistence type="predicted"/>
<evidence type="ECO:0000256" key="5">
    <source>
        <dbReference type="SAM" id="Coils"/>
    </source>
</evidence>
<dbReference type="CDD" id="cd07185">
    <property type="entry name" value="OmpA_C-like"/>
    <property type="match status" value="1"/>
</dbReference>
<evidence type="ECO:0000256" key="2">
    <source>
        <dbReference type="ARBA" id="ARBA00023136"/>
    </source>
</evidence>
<reference evidence="8 9" key="1">
    <citation type="submission" date="2019-07" db="EMBL/GenBank/DDBJ databases">
        <title>Flavobacterium sp. nov., isolated from glacier ice.</title>
        <authorList>
            <person name="Liu Q."/>
            <person name="Xin Y.-H."/>
        </authorList>
    </citation>
    <scope>NUCLEOTIDE SEQUENCE [LARGE SCALE GENOMIC DNA]</scope>
    <source>
        <strain evidence="8 9">ZT4R6</strain>
    </source>
</reference>
<dbReference type="InterPro" id="IPR006664">
    <property type="entry name" value="OMP_bac"/>
</dbReference>
<organism evidence="8 9">
    <name type="scientific">Flavobacterium zepuense</name>
    <dbReference type="NCBI Taxonomy" id="2593302"/>
    <lineage>
        <taxon>Bacteria</taxon>
        <taxon>Pseudomonadati</taxon>
        <taxon>Bacteroidota</taxon>
        <taxon>Flavobacteriia</taxon>
        <taxon>Flavobacteriales</taxon>
        <taxon>Flavobacteriaceae</taxon>
        <taxon>Flavobacterium</taxon>
    </lineage>
</organism>
<dbReference type="EMBL" id="VJVZ01000003">
    <property type="protein sequence ID" value="TRW25792.1"/>
    <property type="molecule type" value="Genomic_DNA"/>
</dbReference>
<dbReference type="Gene3D" id="3.30.1330.60">
    <property type="entry name" value="OmpA-like domain"/>
    <property type="match status" value="1"/>
</dbReference>
<evidence type="ECO:0000256" key="6">
    <source>
        <dbReference type="SAM" id="SignalP"/>
    </source>
</evidence>
<dbReference type="AlphaFoldDB" id="A0A552V5R5"/>
<dbReference type="PANTHER" id="PTHR30329:SF21">
    <property type="entry name" value="LIPOPROTEIN YIAD-RELATED"/>
    <property type="match status" value="1"/>
</dbReference>
<keyword evidence="5" id="KW-0175">Coiled coil</keyword>
<evidence type="ECO:0000256" key="3">
    <source>
        <dbReference type="ARBA" id="ARBA00023237"/>
    </source>
</evidence>
<dbReference type="InterPro" id="IPR050330">
    <property type="entry name" value="Bact_OuterMem_StrucFunc"/>
</dbReference>
<feature type="coiled-coil region" evidence="5">
    <location>
        <begin position="226"/>
        <end position="253"/>
    </location>
</feature>
<keyword evidence="3" id="KW-0998">Cell outer membrane</keyword>
<feature type="domain" description="OmpA-like" evidence="7">
    <location>
        <begin position="308"/>
        <end position="421"/>
    </location>
</feature>
<gene>
    <name evidence="8" type="ORF">FMM05_06100</name>
</gene>
<comment type="subcellular location">
    <subcellularLocation>
        <location evidence="1">Cell outer membrane</location>
    </subcellularLocation>
</comment>
<dbReference type="PANTHER" id="PTHR30329">
    <property type="entry name" value="STATOR ELEMENT OF FLAGELLAR MOTOR COMPLEX"/>
    <property type="match status" value="1"/>
</dbReference>
<keyword evidence="9" id="KW-1185">Reference proteome</keyword>
<dbReference type="GO" id="GO:0005509">
    <property type="term" value="F:calcium ion binding"/>
    <property type="evidence" value="ECO:0007669"/>
    <property type="project" value="InterPro"/>
</dbReference>